<evidence type="ECO:0008006" key="2">
    <source>
        <dbReference type="Google" id="ProtNLM"/>
    </source>
</evidence>
<dbReference type="SUPFAM" id="SSF53756">
    <property type="entry name" value="UDP-Glycosyltransferase/glycogen phosphorylase"/>
    <property type="match status" value="1"/>
</dbReference>
<reference evidence="1" key="1">
    <citation type="submission" date="2014-05" db="EMBL/GenBank/DDBJ databases">
        <title>The transcriptome of the halophilic microalga Tetraselmis sp. GSL018 isolated from the Great Salt Lake, Utah.</title>
        <authorList>
            <person name="Jinkerson R.E."/>
            <person name="D'Adamo S."/>
            <person name="Posewitz M.C."/>
        </authorList>
    </citation>
    <scope>NUCLEOTIDE SEQUENCE</scope>
    <source>
        <strain evidence="1">GSL018</strain>
    </source>
</reference>
<name>A0A061SJR5_9CHLO</name>
<dbReference type="EMBL" id="GBEZ01002059">
    <property type="protein sequence ID" value="JAC82966.1"/>
    <property type="molecule type" value="Transcribed_RNA"/>
</dbReference>
<evidence type="ECO:0000313" key="1">
    <source>
        <dbReference type="EMBL" id="JAC82966.1"/>
    </source>
</evidence>
<dbReference type="Gene3D" id="3.40.50.2000">
    <property type="entry name" value="Glycogen Phosphorylase B"/>
    <property type="match status" value="1"/>
</dbReference>
<accession>A0A061SJR5</accession>
<sequence length="464" mass="51870">MCLTFSPLTWQLPLLRSLSAVTKLLLFCTAIKFSAASSPRRLGETQTSLGCTNGNCTAPWRYPLTRIGQNVKRVVIVAMLPGVCRSPDWRGELPRWMARFLPAATTIVWEARGWRFGRADNGTSLRCKSCRNPDSTEPKQPLDCLSLQQIGEGDLVLVIGTGSISCVYKNNLESLPQCNVTRMEKHSLPSLEAVDLVWNKDKVIRRVHFPVRTLKSLKADQNLFQFDTIIDDNSFFKPMGDKGLELDMKSCADSPKQKDLLYVARYKDYKGQRRFLERADPKLLEGYTIHFYGGAFYDEASQTYFDGLSRTAEERGIRVEVNKHVDKSVLMAHICRAAGQILWPLEDNNPRAAYEGLYAGVPLFISTTAGVPPALLEQSFVQAVAYDAAEDEFNRGLAAFMSLVGAHEASAEARREIVRYTESALDPRNVYFELCQRMGICAASEGVSSDDGIRVLKASLDLLR</sequence>
<gene>
    <name evidence="1" type="ORF">TSPGSL018_4461</name>
</gene>
<proteinExistence type="predicted"/>
<dbReference type="AlphaFoldDB" id="A0A061SJR5"/>
<organism evidence="1">
    <name type="scientific">Tetraselmis sp. GSL018</name>
    <dbReference type="NCBI Taxonomy" id="582737"/>
    <lineage>
        <taxon>Eukaryota</taxon>
        <taxon>Viridiplantae</taxon>
        <taxon>Chlorophyta</taxon>
        <taxon>core chlorophytes</taxon>
        <taxon>Chlorodendrophyceae</taxon>
        <taxon>Chlorodendrales</taxon>
        <taxon>Chlorodendraceae</taxon>
        <taxon>Tetraselmis</taxon>
    </lineage>
</organism>
<protein>
    <recommendedName>
        <fullName evidence="2">Glycosyl transferase family 1 domain-containing protein</fullName>
    </recommendedName>
</protein>